<organism evidence="2 3">
    <name type="scientific">Hafnia phage vB_HpaM_Zyzzx</name>
    <dbReference type="NCBI Taxonomy" id="2836109"/>
    <lineage>
        <taxon>Viruses</taxon>
        <taxon>Duplodnaviria</taxon>
        <taxon>Heunggongvirae</taxon>
        <taxon>Uroviricota</taxon>
        <taxon>Caudoviricetes</taxon>
        <taxon>Andersonviridae</taxon>
        <taxon>Andersonviridae incertae sedis</taxon>
        <taxon>Daniellevirus</taxon>
        <taxon>Daniellevirus Zyzzx</taxon>
    </lineage>
</organism>
<dbReference type="InterPro" id="IPR041599">
    <property type="entry name" value="Gp138_N"/>
</dbReference>
<reference evidence="2 3" key="1">
    <citation type="submission" date="2021-03" db="EMBL/GenBank/DDBJ databases">
        <authorList>
            <person name="Thompson D.W."/>
            <person name="Brown H.M.F."/>
            <person name="Thompson S.D."/>
            <person name="Grose J.H."/>
        </authorList>
    </citation>
    <scope>NUCLEOTIDE SEQUENCE [LARGE SCALE GENOMIC DNA]</scope>
</reference>
<dbReference type="Pfam" id="PF18352">
    <property type="entry name" value="Gp138_N"/>
    <property type="match status" value="1"/>
</dbReference>
<protein>
    <submittedName>
        <fullName evidence="2">Baseplate assembly protein</fullName>
    </submittedName>
</protein>
<evidence type="ECO:0000259" key="1">
    <source>
        <dbReference type="Pfam" id="PF18352"/>
    </source>
</evidence>
<proteinExistence type="predicted"/>
<dbReference type="Gene3D" id="2.40.50.230">
    <property type="entry name" value="Gp5 N-terminal domain"/>
    <property type="match status" value="1"/>
</dbReference>
<dbReference type="Proteomes" id="UP000827415">
    <property type="component" value="Segment"/>
</dbReference>
<accession>A0AAE7W9A6</accession>
<name>A0AAE7W9A6_9CAUD</name>
<dbReference type="InterPro" id="IPR037026">
    <property type="entry name" value="Vgr_OB-fold_dom_sf"/>
</dbReference>
<evidence type="ECO:0000313" key="2">
    <source>
        <dbReference type="EMBL" id="QYA57339.1"/>
    </source>
</evidence>
<keyword evidence="3" id="KW-1185">Reference proteome</keyword>
<sequence>MSNIRNSTVLTNYLDDFKKELYTSIPAKIVAYNPETQQCSAQPLLYVDDLEMPTITGIPVIFPSGGGGVLTFPVKTGDKCWLSFSMLPLEQLATGDSNQAVSVNGKRSHDISDCVAFVGFSSAKQNFKPDPDNVQLKFGSLSFTFQEDGKAILDGSLHVTKEITTDKTVYAKEGIYGENFYNHDGLDFNSHQHHYYWTSSSGEDETQPPA</sequence>
<feature type="domain" description="Phage protein Gp138 N-terminal" evidence="1">
    <location>
        <begin position="25"/>
        <end position="119"/>
    </location>
</feature>
<evidence type="ECO:0000313" key="3">
    <source>
        <dbReference type="Proteomes" id="UP000827415"/>
    </source>
</evidence>
<gene>
    <name evidence="2" type="ORF">ZYZZX_124</name>
</gene>
<dbReference type="EMBL" id="MW749004">
    <property type="protein sequence ID" value="QYA57339.1"/>
    <property type="molecule type" value="Genomic_DNA"/>
</dbReference>